<accession>A0ABN8ZT50</accession>
<dbReference type="Proteomes" id="UP001176941">
    <property type="component" value="Chromosome 6"/>
</dbReference>
<organism evidence="2 3">
    <name type="scientific">Rangifer tarandus platyrhynchus</name>
    <name type="common">Svalbard reindeer</name>
    <dbReference type="NCBI Taxonomy" id="3082113"/>
    <lineage>
        <taxon>Eukaryota</taxon>
        <taxon>Metazoa</taxon>
        <taxon>Chordata</taxon>
        <taxon>Craniata</taxon>
        <taxon>Vertebrata</taxon>
        <taxon>Euteleostomi</taxon>
        <taxon>Mammalia</taxon>
        <taxon>Eutheria</taxon>
        <taxon>Laurasiatheria</taxon>
        <taxon>Artiodactyla</taxon>
        <taxon>Ruminantia</taxon>
        <taxon>Pecora</taxon>
        <taxon>Cervidae</taxon>
        <taxon>Odocoileinae</taxon>
        <taxon>Rangifer</taxon>
    </lineage>
</organism>
<sequence>MPLTQRCAEPPATALAQLKLPLPARARGLCWGPSGPRAEAGGGESEPPPPRKFRKGPADAPPGATARGAKTKCRLHPGFQRARGTAGGVGQAGQGHRRQGRLTATRQRSVQCSRDPWVPPRRARRPPVAPPLPSLVPTLLRNWEGQR</sequence>
<feature type="region of interest" description="Disordered" evidence="1">
    <location>
        <begin position="26"/>
        <end position="136"/>
    </location>
</feature>
<evidence type="ECO:0000313" key="3">
    <source>
        <dbReference type="Proteomes" id="UP001176941"/>
    </source>
</evidence>
<gene>
    <name evidence="2" type="ORF">MRATA1EN1_LOCUS25941</name>
</gene>
<keyword evidence="3" id="KW-1185">Reference proteome</keyword>
<name>A0ABN8ZT50_RANTA</name>
<proteinExistence type="predicted"/>
<protein>
    <submittedName>
        <fullName evidence="2">Uncharacterized protein</fullName>
    </submittedName>
</protein>
<evidence type="ECO:0000256" key="1">
    <source>
        <dbReference type="SAM" id="MobiDB-lite"/>
    </source>
</evidence>
<dbReference type="EMBL" id="OX459942">
    <property type="protein sequence ID" value="CAI9176979.1"/>
    <property type="molecule type" value="Genomic_DNA"/>
</dbReference>
<feature type="compositionally biased region" description="Polar residues" evidence="1">
    <location>
        <begin position="102"/>
        <end position="112"/>
    </location>
</feature>
<evidence type="ECO:0000313" key="2">
    <source>
        <dbReference type="EMBL" id="CAI9176979.1"/>
    </source>
</evidence>
<reference evidence="2" key="1">
    <citation type="submission" date="2023-04" db="EMBL/GenBank/DDBJ databases">
        <authorList>
            <consortium name="ELIXIR-Norway"/>
        </authorList>
    </citation>
    <scope>NUCLEOTIDE SEQUENCE [LARGE SCALE GENOMIC DNA]</scope>
</reference>